<sequence>MENKTKFTEIGKWNDRLEMFGYDIMSLISLGESERVDDIISHFEDGDVVRYIMNKYKENMMFVYEGCTYNINDWEEVFEQYSYMTYGHDVRRKMGLIDKEKDGLLLLLSIILDEVSNRKYK</sequence>
<evidence type="ECO:0000313" key="1">
    <source>
        <dbReference type="EMBL" id="DAD95541.1"/>
    </source>
</evidence>
<dbReference type="EMBL" id="BK015194">
    <property type="protein sequence ID" value="DAD95541.1"/>
    <property type="molecule type" value="Genomic_DNA"/>
</dbReference>
<protein>
    <submittedName>
        <fullName evidence="1">Uncharacterized protein</fullName>
    </submittedName>
</protein>
<accession>A0A8S5NL58</accession>
<reference evidence="1" key="1">
    <citation type="journal article" date="2021" name="Proc. Natl. Acad. Sci. U.S.A.">
        <title>A Catalog of Tens of Thousands of Viruses from Human Metagenomes Reveals Hidden Associations with Chronic Diseases.</title>
        <authorList>
            <person name="Tisza M.J."/>
            <person name="Buck C.B."/>
        </authorList>
    </citation>
    <scope>NUCLEOTIDE SEQUENCE</scope>
    <source>
        <strain evidence="1">CtW7Z6</strain>
    </source>
</reference>
<name>A0A8S5NL58_9CAUD</name>
<organism evidence="1">
    <name type="scientific">Myoviridae sp. ctW7Z6</name>
    <dbReference type="NCBI Taxonomy" id="2826661"/>
    <lineage>
        <taxon>Viruses</taxon>
        <taxon>Duplodnaviria</taxon>
        <taxon>Heunggongvirae</taxon>
        <taxon>Uroviricota</taxon>
        <taxon>Caudoviricetes</taxon>
    </lineage>
</organism>
<proteinExistence type="predicted"/>